<dbReference type="Proteomes" id="UP000637628">
    <property type="component" value="Unassembled WGS sequence"/>
</dbReference>
<evidence type="ECO:0000313" key="3">
    <source>
        <dbReference type="Proteomes" id="UP000637628"/>
    </source>
</evidence>
<gene>
    <name evidence="2" type="ORF">Adu01nite_26950</name>
</gene>
<dbReference type="RefSeq" id="WP_203726935.1">
    <property type="nucleotide sequence ID" value="NZ_BAAATX010000014.1"/>
</dbReference>
<comment type="caution">
    <text evidence="2">The sequence shown here is derived from an EMBL/GenBank/DDBJ whole genome shotgun (WGS) entry which is preliminary data.</text>
</comment>
<feature type="domain" description="DUF4097" evidence="1">
    <location>
        <begin position="14"/>
        <end position="208"/>
    </location>
</feature>
<protein>
    <recommendedName>
        <fullName evidence="1">DUF4097 domain-containing protein</fullName>
    </recommendedName>
</protein>
<sequence>MPKFETPEPISVNLEFAAGSVRIVASDRTDTVVEVRPANPAEESDVKAAEQIRVDFTGGTLQLIGPKRVFDFSRKTRAVEVSIELPTGSQIAAHLQWGEFRCVGRLGECRIKSTGNVVLERTGPLHLHTGHGHITVDGVAGDAEISTASGKIRVGEIAGGAEVKNSNGDTRIDAVGGDVRVRNANGDIAIEHAGAGVDAKTSNGGIRLGEVVRGSVVLGVAAGDLDIGIAAGTAAWLEVSTGFGQVRNELTDALGPDEADRTVEVRGRTAYGDITIRRARSEGQS</sequence>
<accession>A0ABQ3YUY9</accession>
<proteinExistence type="predicted"/>
<reference evidence="2 3" key="1">
    <citation type="submission" date="2021-01" db="EMBL/GenBank/DDBJ databases">
        <title>Whole genome shotgun sequence of Actinoplanes durhamensis NBRC 14914.</title>
        <authorList>
            <person name="Komaki H."/>
            <person name="Tamura T."/>
        </authorList>
    </citation>
    <scope>NUCLEOTIDE SEQUENCE [LARGE SCALE GENOMIC DNA]</scope>
    <source>
        <strain evidence="2 3">NBRC 14914</strain>
    </source>
</reference>
<dbReference type="InterPro" id="IPR025164">
    <property type="entry name" value="Toastrack_DUF4097"/>
</dbReference>
<dbReference type="EMBL" id="BOML01000021">
    <property type="protein sequence ID" value="GIE01345.1"/>
    <property type="molecule type" value="Genomic_DNA"/>
</dbReference>
<evidence type="ECO:0000313" key="2">
    <source>
        <dbReference type="EMBL" id="GIE01345.1"/>
    </source>
</evidence>
<evidence type="ECO:0000259" key="1">
    <source>
        <dbReference type="Pfam" id="PF13349"/>
    </source>
</evidence>
<name>A0ABQ3YUY9_9ACTN</name>
<organism evidence="2 3">
    <name type="scientific">Paractinoplanes durhamensis</name>
    <dbReference type="NCBI Taxonomy" id="113563"/>
    <lineage>
        <taxon>Bacteria</taxon>
        <taxon>Bacillati</taxon>
        <taxon>Actinomycetota</taxon>
        <taxon>Actinomycetes</taxon>
        <taxon>Micromonosporales</taxon>
        <taxon>Micromonosporaceae</taxon>
        <taxon>Paractinoplanes</taxon>
    </lineage>
</organism>
<dbReference type="Pfam" id="PF13349">
    <property type="entry name" value="DUF4097"/>
    <property type="match status" value="1"/>
</dbReference>
<keyword evidence="3" id="KW-1185">Reference proteome</keyword>